<organism evidence="2 3">
    <name type="scientific">Pseudoramibacter alactolyticus ATCC 23263</name>
    <dbReference type="NCBI Taxonomy" id="887929"/>
    <lineage>
        <taxon>Bacteria</taxon>
        <taxon>Bacillati</taxon>
        <taxon>Bacillota</taxon>
        <taxon>Clostridia</taxon>
        <taxon>Eubacteriales</taxon>
        <taxon>Eubacteriaceae</taxon>
        <taxon>Pseudoramibacter</taxon>
    </lineage>
</organism>
<dbReference type="InterPro" id="IPR036388">
    <property type="entry name" value="WH-like_DNA-bd_sf"/>
</dbReference>
<dbReference type="STRING" id="887929.HMP0721_0077"/>
<dbReference type="AlphaFoldDB" id="E6MDJ5"/>
<dbReference type="Pfam" id="PF04326">
    <property type="entry name" value="SLFN_AlbA_2"/>
    <property type="match status" value="1"/>
</dbReference>
<accession>E6MDJ5</accession>
<dbReference type="OrthoDB" id="9813719at2"/>
<reference evidence="2 3" key="1">
    <citation type="submission" date="2010-12" db="EMBL/GenBank/DDBJ databases">
        <authorList>
            <person name="Muzny D."/>
            <person name="Qin X."/>
            <person name="Deng J."/>
            <person name="Jiang H."/>
            <person name="Liu Y."/>
            <person name="Qu J."/>
            <person name="Song X.-Z."/>
            <person name="Zhang L."/>
            <person name="Thornton R."/>
            <person name="Coyle M."/>
            <person name="Francisco L."/>
            <person name="Jackson L."/>
            <person name="Javaid M."/>
            <person name="Korchina V."/>
            <person name="Kovar C."/>
            <person name="Mata R."/>
            <person name="Mathew T."/>
            <person name="Ngo R."/>
            <person name="Nguyen L."/>
            <person name="Nguyen N."/>
            <person name="Okwuonu G."/>
            <person name="Ongeri F."/>
            <person name="Pham C."/>
            <person name="Simmons D."/>
            <person name="Wilczek-Boney K."/>
            <person name="Hale W."/>
            <person name="Jakkamsetti A."/>
            <person name="Pham P."/>
            <person name="Ruth R."/>
            <person name="San Lucas F."/>
            <person name="Warren J."/>
            <person name="Zhang J."/>
            <person name="Zhao Z."/>
            <person name="Zhou C."/>
            <person name="Zhu D."/>
            <person name="Lee S."/>
            <person name="Bess C."/>
            <person name="Blankenburg K."/>
            <person name="Forbes L."/>
            <person name="Fu Q."/>
            <person name="Gubbala S."/>
            <person name="Hirani K."/>
            <person name="Jayaseelan J.C."/>
            <person name="Lara F."/>
            <person name="Munidasa M."/>
            <person name="Palculict T."/>
            <person name="Patil S."/>
            <person name="Pu L.-L."/>
            <person name="Saada N."/>
            <person name="Tang L."/>
            <person name="Weissenberger G."/>
            <person name="Zhu Y."/>
            <person name="Hemphill L."/>
            <person name="Shang Y."/>
            <person name="Youmans B."/>
            <person name="Ayvaz T."/>
            <person name="Ross M."/>
            <person name="Santibanez J."/>
            <person name="Aqrawi P."/>
            <person name="Gross S."/>
            <person name="Joshi V."/>
            <person name="Fowler G."/>
            <person name="Nazareth L."/>
            <person name="Reid J."/>
            <person name="Worley K."/>
            <person name="Petrosino J."/>
            <person name="Highlander S."/>
            <person name="Gibbs R."/>
        </authorList>
    </citation>
    <scope>NUCLEOTIDE SEQUENCE [LARGE SCALE GENOMIC DNA]</scope>
    <source>
        <strain evidence="2 3">ATCC 23263</strain>
    </source>
</reference>
<dbReference type="EMBL" id="AEQN01000003">
    <property type="protein sequence ID" value="EFV02880.1"/>
    <property type="molecule type" value="Genomic_DNA"/>
</dbReference>
<dbReference type="eggNOG" id="COG1349">
    <property type="taxonomic scope" value="Bacteria"/>
</dbReference>
<dbReference type="InterPro" id="IPR007421">
    <property type="entry name" value="Schlafen_AlbA_2_dom"/>
</dbReference>
<dbReference type="Gene3D" id="3.30.950.30">
    <property type="entry name" value="Schlafen, AAA domain"/>
    <property type="match status" value="1"/>
</dbReference>
<dbReference type="Gene3D" id="1.10.10.10">
    <property type="entry name" value="Winged helix-like DNA-binding domain superfamily/Winged helix DNA-binding domain"/>
    <property type="match status" value="1"/>
</dbReference>
<comment type="caution">
    <text evidence="2">The sequence shown here is derived from an EMBL/GenBank/DDBJ whole genome shotgun (WGS) entry which is preliminary data.</text>
</comment>
<dbReference type="Pfam" id="PF13749">
    <property type="entry name" value="HATPase_c_4"/>
    <property type="match status" value="1"/>
</dbReference>
<feature type="domain" description="Schlafen AlbA-2" evidence="1">
    <location>
        <begin position="6"/>
        <end position="123"/>
    </location>
</feature>
<evidence type="ECO:0000313" key="2">
    <source>
        <dbReference type="EMBL" id="EFV02880.1"/>
    </source>
</evidence>
<dbReference type="Proteomes" id="UP000004754">
    <property type="component" value="Unassembled WGS sequence"/>
</dbReference>
<dbReference type="RefSeq" id="WP_006597495.1">
    <property type="nucleotide sequence ID" value="NZ_GL622359.1"/>
</dbReference>
<dbReference type="InterPro" id="IPR038475">
    <property type="entry name" value="RecG_C_sf"/>
</dbReference>
<dbReference type="Pfam" id="PF13412">
    <property type="entry name" value="HTH_24"/>
    <property type="match status" value="1"/>
</dbReference>
<dbReference type="Gene3D" id="3.30.565.60">
    <property type="match status" value="1"/>
</dbReference>
<protein>
    <submittedName>
        <fullName evidence="2">Divergent AAA domain protein</fullName>
    </submittedName>
</protein>
<name>E6MDJ5_9FIRM</name>
<evidence type="ECO:0000313" key="3">
    <source>
        <dbReference type="Proteomes" id="UP000004754"/>
    </source>
</evidence>
<keyword evidence="3" id="KW-1185">Reference proteome</keyword>
<dbReference type="InterPro" id="IPR036390">
    <property type="entry name" value="WH_DNA-bd_sf"/>
</dbReference>
<dbReference type="PANTHER" id="PTHR30595:SF6">
    <property type="entry name" value="SCHLAFEN ALBA-2 DOMAIN-CONTAINING PROTEIN"/>
    <property type="match status" value="1"/>
</dbReference>
<sequence length="443" mass="50697">MNQYIESETLELKEKYTDTITKEIVSFLNGTGGTILIGIKDNGIVIGVDKIDEILRKISDIITSQIEPNPQDEISSELKFDEGKTLIVIHINKGRHHIYCQKKYGFSSAGCTIRIGTTCKEMTPEQIKIRYEKKFVDNEYMLKKRANSSNLSFRELKIYYSEKNYHLEDTSFETNLNLRNETGEYNLLAELLSDKNNIPFIFVKFQGENKASISERSDYGYGCILTTYGKIKNRLQAENICISDTTVRPRKDTYLFDFDCVNEAILNALVHNDWTITEPQISMYHNRLEILSHGGLPSGMTKEQFFGGISKPRNATLMRIFLNMRLTEHTGHGIPTIVEKYGKDVFQIESNYIRCTIPFEKEVIDQIDNKNVGLNVGLNVALNKTEKKVIGLLIENPSVTSVELAEIIGVTKRTIERTFKSLQEKKMVERIGSKRDGNWIVVR</sequence>
<dbReference type="PANTHER" id="PTHR30595">
    <property type="entry name" value="GLPR-RELATED TRANSCRIPTIONAL REPRESSOR"/>
    <property type="match status" value="1"/>
</dbReference>
<dbReference type="InterPro" id="IPR038461">
    <property type="entry name" value="Schlafen_AlbA_2_dom_sf"/>
</dbReference>
<dbReference type="SUPFAM" id="SSF46785">
    <property type="entry name" value="Winged helix' DNA-binding domain"/>
    <property type="match status" value="1"/>
</dbReference>
<gene>
    <name evidence="2" type="ORF">HMP0721_0077</name>
</gene>
<proteinExistence type="predicted"/>
<evidence type="ECO:0000259" key="1">
    <source>
        <dbReference type="Pfam" id="PF04326"/>
    </source>
</evidence>
<dbReference type="eggNOG" id="COG2865">
    <property type="taxonomic scope" value="Bacteria"/>
</dbReference>
<dbReference type="HOGENOM" id="CLU_024970_1_1_9"/>